<gene>
    <name evidence="1" type="ORF">SAMN05216204_10840</name>
</gene>
<dbReference type="RefSeq" id="WP_091874048.1">
    <property type="nucleotide sequence ID" value="NZ_FOLD01000008.1"/>
</dbReference>
<organism evidence="1 2">
    <name type="scientific">Massilia yuzhufengensis</name>
    <dbReference type="NCBI Taxonomy" id="1164594"/>
    <lineage>
        <taxon>Bacteria</taxon>
        <taxon>Pseudomonadati</taxon>
        <taxon>Pseudomonadota</taxon>
        <taxon>Betaproteobacteria</taxon>
        <taxon>Burkholderiales</taxon>
        <taxon>Oxalobacteraceae</taxon>
        <taxon>Telluria group</taxon>
        <taxon>Massilia</taxon>
    </lineage>
</organism>
<accession>A0A1I1KSM1</accession>
<protein>
    <submittedName>
        <fullName evidence="1">Uncharacterized protein</fullName>
    </submittedName>
</protein>
<proteinExistence type="predicted"/>
<dbReference type="EMBL" id="FOLD01000008">
    <property type="protein sequence ID" value="SFC61698.1"/>
    <property type="molecule type" value="Genomic_DNA"/>
</dbReference>
<evidence type="ECO:0000313" key="1">
    <source>
        <dbReference type="EMBL" id="SFC61698.1"/>
    </source>
</evidence>
<dbReference type="AlphaFoldDB" id="A0A1I1KSM1"/>
<sequence>MTVTVQLIEAKNGIVSKTSKLCKVKGAIPVYADDGSAALFHARDITGCSMVRNGEKLIVYVRGAKAISKARVTYATASVGVIPPDAVPLCPMCGPQPWADSQADIRVSGNPKSLAFSLTPNPVSILNAKPSVWLEADVEIID</sequence>
<evidence type="ECO:0000313" key="2">
    <source>
        <dbReference type="Proteomes" id="UP000198639"/>
    </source>
</evidence>
<reference evidence="2" key="1">
    <citation type="submission" date="2016-10" db="EMBL/GenBank/DDBJ databases">
        <authorList>
            <person name="Varghese N."/>
            <person name="Submissions S."/>
        </authorList>
    </citation>
    <scope>NUCLEOTIDE SEQUENCE [LARGE SCALE GENOMIC DNA]</scope>
    <source>
        <strain evidence="2">CGMCC 1.12041</strain>
    </source>
</reference>
<keyword evidence="2" id="KW-1185">Reference proteome</keyword>
<dbReference type="STRING" id="1164594.SAMN05216204_10840"/>
<dbReference type="Proteomes" id="UP000198639">
    <property type="component" value="Unassembled WGS sequence"/>
</dbReference>
<name>A0A1I1KSM1_9BURK</name>